<evidence type="ECO:0000256" key="2">
    <source>
        <dbReference type="ARBA" id="ARBA00022676"/>
    </source>
</evidence>
<comment type="caution">
    <text evidence="3">The sequence shown here is derived from an EMBL/GenBank/DDBJ whole genome shotgun (WGS) entry which is preliminary data.</text>
</comment>
<dbReference type="AlphaFoldDB" id="A0AAN8VU16"/>
<dbReference type="GO" id="GO:0080043">
    <property type="term" value="F:quercetin 3-O-glucosyltransferase activity"/>
    <property type="evidence" value="ECO:0007669"/>
    <property type="project" value="TreeGrafter"/>
</dbReference>
<dbReference type="EMBL" id="JBAMMX010000007">
    <property type="protein sequence ID" value="KAK6935786.1"/>
    <property type="molecule type" value="Genomic_DNA"/>
</dbReference>
<evidence type="ECO:0000256" key="1">
    <source>
        <dbReference type="ARBA" id="ARBA00009995"/>
    </source>
</evidence>
<evidence type="ECO:0000313" key="4">
    <source>
        <dbReference type="Proteomes" id="UP001370490"/>
    </source>
</evidence>
<dbReference type="GO" id="GO:0080044">
    <property type="term" value="F:quercetin 7-O-glucosyltransferase activity"/>
    <property type="evidence" value="ECO:0007669"/>
    <property type="project" value="TreeGrafter"/>
</dbReference>
<dbReference type="PANTHER" id="PTHR11926">
    <property type="entry name" value="GLUCOSYL/GLUCURONOSYL TRANSFERASES"/>
    <property type="match status" value="1"/>
</dbReference>
<dbReference type="PANTHER" id="PTHR11926:SF1494">
    <property type="entry name" value="FLAVONOL 3-O-GLUCOSYLTRANSFERASE UGT76E12-RELATED"/>
    <property type="match status" value="1"/>
</dbReference>
<organism evidence="3 4">
    <name type="scientific">Dillenia turbinata</name>
    <dbReference type="NCBI Taxonomy" id="194707"/>
    <lineage>
        <taxon>Eukaryota</taxon>
        <taxon>Viridiplantae</taxon>
        <taxon>Streptophyta</taxon>
        <taxon>Embryophyta</taxon>
        <taxon>Tracheophyta</taxon>
        <taxon>Spermatophyta</taxon>
        <taxon>Magnoliopsida</taxon>
        <taxon>eudicotyledons</taxon>
        <taxon>Gunneridae</taxon>
        <taxon>Pentapetalae</taxon>
        <taxon>Dilleniales</taxon>
        <taxon>Dilleniaceae</taxon>
        <taxon>Dillenia</taxon>
    </lineage>
</organism>
<keyword evidence="2" id="KW-0328">Glycosyltransferase</keyword>
<keyword evidence="2" id="KW-0808">Transferase</keyword>
<reference evidence="3 4" key="1">
    <citation type="submission" date="2023-12" db="EMBL/GenBank/DDBJ databases">
        <title>A high-quality genome assembly for Dillenia turbinata (Dilleniales).</title>
        <authorList>
            <person name="Chanderbali A."/>
        </authorList>
    </citation>
    <scope>NUCLEOTIDE SEQUENCE [LARGE SCALE GENOMIC DNA]</scope>
    <source>
        <strain evidence="3">LSX21</strain>
        <tissue evidence="3">Leaf</tissue>
    </source>
</reference>
<comment type="similarity">
    <text evidence="1">Belongs to the UDP-glycosyltransferase family.</text>
</comment>
<proteinExistence type="inferred from homology"/>
<evidence type="ECO:0000313" key="3">
    <source>
        <dbReference type="EMBL" id="KAK6935786.1"/>
    </source>
</evidence>
<gene>
    <name evidence="3" type="ORF">RJ641_032816</name>
</gene>
<protein>
    <submittedName>
        <fullName evidence="3">Uncharacterized protein</fullName>
    </submittedName>
</protein>
<dbReference type="SUPFAM" id="SSF53756">
    <property type="entry name" value="UDP-Glycosyltransferase/glycogen phosphorylase"/>
    <property type="match status" value="1"/>
</dbReference>
<accession>A0AAN8VU16</accession>
<dbReference type="Gene3D" id="3.40.50.2000">
    <property type="entry name" value="Glycogen Phosphorylase B"/>
    <property type="match status" value="1"/>
</dbReference>
<name>A0AAN8VU16_9MAGN</name>
<sequence>MTADDLSSGDLIALISTINVNCEQPFTERLKQLMEQKGPDDDRIVCIIYDGIMHFSEAAASHLSLPSVILPTSSTATMLTYAAFPQLRQEGHIPVQDSAPEDMVPGLHPIRFKDLPLFHFGDLDSLFQLIARVQFKNLFCSHLEHHGLLGKPTIRTTPENTTS</sequence>
<keyword evidence="4" id="KW-1185">Reference proteome</keyword>
<dbReference type="Proteomes" id="UP001370490">
    <property type="component" value="Unassembled WGS sequence"/>
</dbReference>